<gene>
    <name evidence="11" type="ORF">BSAL_00735</name>
</gene>
<evidence type="ECO:0000256" key="7">
    <source>
        <dbReference type="ARBA" id="ARBA00023212"/>
    </source>
</evidence>
<reference evidence="12" key="1">
    <citation type="submission" date="2015-09" db="EMBL/GenBank/DDBJ databases">
        <authorList>
            <consortium name="Pathogen Informatics"/>
        </authorList>
    </citation>
    <scope>NUCLEOTIDE SEQUENCE [LARGE SCALE GENOMIC DNA]</scope>
    <source>
        <strain evidence="12">Lake Konstanz</strain>
    </source>
</reference>
<dbReference type="SUPFAM" id="SSF47473">
    <property type="entry name" value="EF-hand"/>
    <property type="match status" value="1"/>
</dbReference>
<dbReference type="InterPro" id="IPR011992">
    <property type="entry name" value="EF-hand-dom_pair"/>
</dbReference>
<keyword evidence="4 8" id="KW-0863">Zinc-finger</keyword>
<dbReference type="InterPro" id="IPR000433">
    <property type="entry name" value="Znf_ZZ"/>
</dbReference>
<accession>A0A0S4J979</accession>
<dbReference type="PANTHER" id="PTHR12268:SF14">
    <property type="entry name" value="DYSTROPHIN-1"/>
    <property type="match status" value="1"/>
</dbReference>
<evidence type="ECO:0000259" key="9">
    <source>
        <dbReference type="PROSITE" id="PS50135"/>
    </source>
</evidence>
<evidence type="ECO:0000256" key="6">
    <source>
        <dbReference type="ARBA" id="ARBA00022837"/>
    </source>
</evidence>
<dbReference type="PROSITE" id="PS50135">
    <property type="entry name" value="ZF_ZZ_2"/>
    <property type="match status" value="1"/>
</dbReference>
<dbReference type="SMART" id="SM00054">
    <property type="entry name" value="EFh"/>
    <property type="match status" value="3"/>
</dbReference>
<evidence type="ECO:0000256" key="5">
    <source>
        <dbReference type="ARBA" id="ARBA00022833"/>
    </source>
</evidence>
<dbReference type="VEuPathDB" id="TriTrypDB:BSAL_00735"/>
<evidence type="ECO:0000259" key="10">
    <source>
        <dbReference type="PROSITE" id="PS50222"/>
    </source>
</evidence>
<proteinExistence type="predicted"/>
<dbReference type="Proteomes" id="UP000051952">
    <property type="component" value="Unassembled WGS sequence"/>
</dbReference>
<evidence type="ECO:0000256" key="3">
    <source>
        <dbReference type="ARBA" id="ARBA00022723"/>
    </source>
</evidence>
<evidence type="ECO:0000313" key="12">
    <source>
        <dbReference type="Proteomes" id="UP000051952"/>
    </source>
</evidence>
<organism evidence="11 12">
    <name type="scientific">Bodo saltans</name>
    <name type="common">Flagellated protozoan</name>
    <dbReference type="NCBI Taxonomy" id="75058"/>
    <lineage>
        <taxon>Eukaryota</taxon>
        <taxon>Discoba</taxon>
        <taxon>Euglenozoa</taxon>
        <taxon>Kinetoplastea</taxon>
        <taxon>Metakinetoplastina</taxon>
        <taxon>Eubodonida</taxon>
        <taxon>Bodonidae</taxon>
        <taxon>Bodo</taxon>
    </lineage>
</organism>
<protein>
    <submittedName>
        <fullName evidence="11">Calcium-binding protein, putative</fullName>
    </submittedName>
</protein>
<dbReference type="SMART" id="SM00291">
    <property type="entry name" value="ZnF_ZZ"/>
    <property type="match status" value="1"/>
</dbReference>
<sequence length="367" mass="41543">MCNVKRNKKEKKIESNRQIIQMGNAEIKAITADSPVLPEEIHRAHQQYLEYERDFFLDKSAFSLLFDTERVSFQLVDQLFEALDQRREGKLRFAELVIGLVAGCSRMNLTEKLDLLFDAIDIDGDGELTMDEIQKTLAQFLVVVVSRLRGVETSPGKVLYVDRKCSGCGEIPVNLVYECVDCNRGMALGVPITVHLCKQCLAYWEGYGLGSHDMLHVKTHKMVKSAQAPNPHVVTHPGVACSVCDMLPIVGTRYRCKVCSDFVNMCEQCYRDGEEPCAHQREHDVEVLSRPPTLEDEVQHLIQLLFGSTDSDDDGLITRSEFHHWGQQCEVAASLLRGFQLHYVKFCPNLEECTMQVTVTKGVSRQE</sequence>
<dbReference type="Gene3D" id="1.10.238.10">
    <property type="entry name" value="EF-hand"/>
    <property type="match status" value="1"/>
</dbReference>
<evidence type="ECO:0000256" key="2">
    <source>
        <dbReference type="ARBA" id="ARBA00022490"/>
    </source>
</evidence>
<dbReference type="GO" id="GO:0005886">
    <property type="term" value="C:plasma membrane"/>
    <property type="evidence" value="ECO:0007669"/>
    <property type="project" value="TreeGrafter"/>
</dbReference>
<keyword evidence="12" id="KW-1185">Reference proteome</keyword>
<dbReference type="Gene3D" id="3.30.60.90">
    <property type="match status" value="1"/>
</dbReference>
<keyword evidence="2" id="KW-0963">Cytoplasm</keyword>
<dbReference type="OrthoDB" id="293868at2759"/>
<feature type="domain" description="ZZ-type" evidence="9">
    <location>
        <begin position="236"/>
        <end position="293"/>
    </location>
</feature>
<dbReference type="AlphaFoldDB" id="A0A0S4J979"/>
<keyword evidence="6" id="KW-0106">Calcium</keyword>
<keyword evidence="5" id="KW-0862">Zinc</keyword>
<evidence type="ECO:0000256" key="1">
    <source>
        <dbReference type="ARBA" id="ARBA00004245"/>
    </source>
</evidence>
<dbReference type="PROSITE" id="PS50222">
    <property type="entry name" value="EF_HAND_2"/>
    <property type="match status" value="1"/>
</dbReference>
<name>A0A0S4J979_BODSA</name>
<dbReference type="GO" id="GO:0005509">
    <property type="term" value="F:calcium ion binding"/>
    <property type="evidence" value="ECO:0007669"/>
    <property type="project" value="InterPro"/>
</dbReference>
<dbReference type="InterPro" id="IPR050774">
    <property type="entry name" value="KCMF1/Dystrophin"/>
</dbReference>
<dbReference type="Pfam" id="PF00569">
    <property type="entry name" value="ZZ"/>
    <property type="match status" value="1"/>
</dbReference>
<dbReference type="SUPFAM" id="SSF57850">
    <property type="entry name" value="RING/U-box"/>
    <property type="match status" value="1"/>
</dbReference>
<dbReference type="PROSITE" id="PS00018">
    <property type="entry name" value="EF_HAND_1"/>
    <property type="match status" value="2"/>
</dbReference>
<evidence type="ECO:0000256" key="8">
    <source>
        <dbReference type="PROSITE-ProRule" id="PRU00228"/>
    </source>
</evidence>
<keyword evidence="3" id="KW-0479">Metal-binding</keyword>
<dbReference type="GO" id="GO:0008270">
    <property type="term" value="F:zinc ion binding"/>
    <property type="evidence" value="ECO:0007669"/>
    <property type="project" value="UniProtKB-KW"/>
</dbReference>
<feature type="domain" description="EF-hand" evidence="10">
    <location>
        <begin position="108"/>
        <end position="143"/>
    </location>
</feature>
<evidence type="ECO:0000313" key="11">
    <source>
        <dbReference type="EMBL" id="CUG86911.1"/>
    </source>
</evidence>
<dbReference type="InterPro" id="IPR002048">
    <property type="entry name" value="EF_hand_dom"/>
</dbReference>
<dbReference type="PANTHER" id="PTHR12268">
    <property type="entry name" value="E3 UBIQUITIN-PROTEIN LIGASE KCMF1"/>
    <property type="match status" value="1"/>
</dbReference>
<dbReference type="Pfam" id="PF13202">
    <property type="entry name" value="EF-hand_5"/>
    <property type="match status" value="1"/>
</dbReference>
<evidence type="ECO:0000256" key="4">
    <source>
        <dbReference type="ARBA" id="ARBA00022771"/>
    </source>
</evidence>
<keyword evidence="7" id="KW-0206">Cytoskeleton</keyword>
<comment type="subcellular location">
    <subcellularLocation>
        <location evidence="1">Cytoplasm</location>
        <location evidence="1">Cytoskeleton</location>
    </subcellularLocation>
</comment>
<dbReference type="InterPro" id="IPR043145">
    <property type="entry name" value="Znf_ZZ_sf"/>
</dbReference>
<dbReference type="EMBL" id="CYKH01001406">
    <property type="protein sequence ID" value="CUG86911.1"/>
    <property type="molecule type" value="Genomic_DNA"/>
</dbReference>
<dbReference type="InterPro" id="IPR018247">
    <property type="entry name" value="EF_Hand_1_Ca_BS"/>
</dbReference>